<proteinExistence type="predicted"/>
<keyword evidence="1" id="KW-0472">Membrane</keyword>
<organism evidence="2 3">
    <name type="scientific">Toxocara canis</name>
    <name type="common">Canine roundworm</name>
    <dbReference type="NCBI Taxonomy" id="6265"/>
    <lineage>
        <taxon>Eukaryota</taxon>
        <taxon>Metazoa</taxon>
        <taxon>Ecdysozoa</taxon>
        <taxon>Nematoda</taxon>
        <taxon>Chromadorea</taxon>
        <taxon>Rhabditida</taxon>
        <taxon>Spirurina</taxon>
        <taxon>Ascaridomorpha</taxon>
        <taxon>Ascaridoidea</taxon>
        <taxon>Toxocaridae</taxon>
        <taxon>Toxocara</taxon>
    </lineage>
</organism>
<evidence type="ECO:0000256" key="1">
    <source>
        <dbReference type="SAM" id="Phobius"/>
    </source>
</evidence>
<evidence type="ECO:0000313" key="3">
    <source>
        <dbReference type="Proteomes" id="UP000031036"/>
    </source>
</evidence>
<dbReference type="EMBL" id="JPKZ01001072">
    <property type="protein sequence ID" value="KHN84090.1"/>
    <property type="molecule type" value="Genomic_DNA"/>
</dbReference>
<reference evidence="2 3" key="1">
    <citation type="submission" date="2014-11" db="EMBL/GenBank/DDBJ databases">
        <title>Genetic blueprint of the zoonotic pathogen Toxocara canis.</title>
        <authorList>
            <person name="Zhu X.-Q."/>
            <person name="Korhonen P.K."/>
            <person name="Cai H."/>
            <person name="Young N.D."/>
            <person name="Nejsum P."/>
            <person name="von Samson-Himmelstjerna G."/>
            <person name="Boag P.R."/>
            <person name="Tan P."/>
            <person name="Li Q."/>
            <person name="Min J."/>
            <person name="Yang Y."/>
            <person name="Wang X."/>
            <person name="Fang X."/>
            <person name="Hall R.S."/>
            <person name="Hofmann A."/>
            <person name="Sternberg P.W."/>
            <person name="Jex A.R."/>
            <person name="Gasser R.B."/>
        </authorList>
    </citation>
    <scope>NUCLEOTIDE SEQUENCE [LARGE SCALE GENOMIC DNA]</scope>
    <source>
        <strain evidence="2">PN_DK_2014</strain>
    </source>
</reference>
<keyword evidence="1" id="KW-0812">Transmembrane</keyword>
<keyword evidence="1" id="KW-1133">Transmembrane helix</keyword>
<protein>
    <submittedName>
        <fullName evidence="2">Uncharacterized protein</fullName>
    </submittedName>
</protein>
<accession>A0A0B2VSW8</accession>
<gene>
    <name evidence="2" type="ORF">Tcan_00269</name>
</gene>
<name>A0A0B2VSW8_TOXCA</name>
<dbReference type="Proteomes" id="UP000031036">
    <property type="component" value="Unassembled WGS sequence"/>
</dbReference>
<sequence length="122" mass="13536">MHHSFGDQRRSPLIVFVLHLLLIYTLLPICCSYCSRSSLSSAHSIMHSPDCSSTGIAYHQADPKRLFFYHHSSRCKRSTMNLCCAVKYAVGGSCAVLAERNFVAYGNAAVLIRYGMSIAECI</sequence>
<feature type="transmembrane region" description="Helical" evidence="1">
    <location>
        <begin position="12"/>
        <end position="29"/>
    </location>
</feature>
<dbReference type="AlphaFoldDB" id="A0A0B2VSW8"/>
<keyword evidence="3" id="KW-1185">Reference proteome</keyword>
<evidence type="ECO:0000313" key="2">
    <source>
        <dbReference type="EMBL" id="KHN84090.1"/>
    </source>
</evidence>
<comment type="caution">
    <text evidence="2">The sequence shown here is derived from an EMBL/GenBank/DDBJ whole genome shotgun (WGS) entry which is preliminary data.</text>
</comment>